<dbReference type="InterPro" id="IPR027256">
    <property type="entry name" value="P-typ_ATPase_IB"/>
</dbReference>
<evidence type="ECO:0000256" key="14">
    <source>
        <dbReference type="ARBA" id="ARBA00023008"/>
    </source>
</evidence>
<feature type="transmembrane region" description="Helical" evidence="18">
    <location>
        <begin position="192"/>
        <end position="210"/>
    </location>
</feature>
<evidence type="ECO:0000256" key="16">
    <source>
        <dbReference type="ARBA" id="ARBA00023136"/>
    </source>
</evidence>
<evidence type="ECO:0000256" key="15">
    <source>
        <dbReference type="ARBA" id="ARBA00023065"/>
    </source>
</evidence>
<dbReference type="InterPro" id="IPR044492">
    <property type="entry name" value="P_typ_ATPase_HD_dom"/>
</dbReference>
<dbReference type="SFLD" id="SFLDS00003">
    <property type="entry name" value="Haloacid_Dehalogenase"/>
    <property type="match status" value="1"/>
</dbReference>
<dbReference type="GO" id="GO:0140581">
    <property type="term" value="F:P-type monovalent copper transporter activity"/>
    <property type="evidence" value="ECO:0007669"/>
    <property type="project" value="UniProtKB-EC"/>
</dbReference>
<dbReference type="Gene3D" id="3.30.70.100">
    <property type="match status" value="1"/>
</dbReference>
<keyword evidence="12" id="KW-1278">Translocase</keyword>
<evidence type="ECO:0000256" key="4">
    <source>
        <dbReference type="ARBA" id="ARBA00022448"/>
    </source>
</evidence>
<dbReference type="Pfam" id="PF00403">
    <property type="entry name" value="HMA"/>
    <property type="match status" value="1"/>
</dbReference>
<dbReference type="Gene3D" id="3.40.1110.10">
    <property type="entry name" value="Calcium-transporting ATPase, cytoplasmic domain N"/>
    <property type="match status" value="2"/>
</dbReference>
<accession>A0A1V4ERQ1</accession>
<dbReference type="NCBIfam" id="TIGR01525">
    <property type="entry name" value="ATPase-IB_hvy"/>
    <property type="match status" value="1"/>
</dbReference>
<dbReference type="CDD" id="cd02094">
    <property type="entry name" value="P-type_ATPase_Cu-like"/>
    <property type="match status" value="1"/>
</dbReference>
<dbReference type="InterPro" id="IPR006121">
    <property type="entry name" value="HMA_dom"/>
</dbReference>
<feature type="domain" description="HMA" evidence="19">
    <location>
        <begin position="14"/>
        <end position="80"/>
    </location>
</feature>
<dbReference type="SFLD" id="SFLDG00002">
    <property type="entry name" value="C1.7:_P-type_atpase_like"/>
    <property type="match status" value="1"/>
</dbReference>
<dbReference type="InterPro" id="IPR036163">
    <property type="entry name" value="HMA_dom_sf"/>
</dbReference>
<feature type="transmembrane region" description="Helical" evidence="18">
    <location>
        <begin position="714"/>
        <end position="731"/>
    </location>
</feature>
<dbReference type="InterPro" id="IPR036412">
    <property type="entry name" value="HAD-like_sf"/>
</dbReference>
<dbReference type="GO" id="GO:0005507">
    <property type="term" value="F:copper ion binding"/>
    <property type="evidence" value="ECO:0007669"/>
    <property type="project" value="TreeGrafter"/>
</dbReference>
<keyword evidence="10" id="KW-0187">Copper transport</keyword>
<dbReference type="InterPro" id="IPR017969">
    <property type="entry name" value="Heavy-metal-associated_CS"/>
</dbReference>
<organism evidence="20 21">
    <name type="scientific">Ferroacidibacillus organovorans</name>
    <dbReference type="NCBI Taxonomy" id="1765683"/>
    <lineage>
        <taxon>Bacteria</taxon>
        <taxon>Bacillati</taxon>
        <taxon>Bacillota</taxon>
        <taxon>Bacilli</taxon>
        <taxon>Bacillales</taxon>
        <taxon>Alicyclobacillaceae</taxon>
        <taxon>Ferroacidibacillus</taxon>
    </lineage>
</organism>
<feature type="transmembrane region" description="Helical" evidence="18">
    <location>
        <begin position="167"/>
        <end position="186"/>
    </location>
</feature>
<feature type="transmembrane region" description="Helical" evidence="18">
    <location>
        <begin position="102"/>
        <end position="122"/>
    </location>
</feature>
<dbReference type="SUPFAM" id="SSF56784">
    <property type="entry name" value="HAD-like"/>
    <property type="match status" value="1"/>
</dbReference>
<keyword evidence="9 18" id="KW-0547">Nucleotide-binding</keyword>
<evidence type="ECO:0000256" key="18">
    <source>
        <dbReference type="RuleBase" id="RU362081"/>
    </source>
</evidence>
<dbReference type="PANTHER" id="PTHR43520:SF8">
    <property type="entry name" value="P-TYPE CU(+) TRANSPORTER"/>
    <property type="match status" value="1"/>
</dbReference>
<dbReference type="InterPro" id="IPR018303">
    <property type="entry name" value="ATPase_P-typ_P_site"/>
</dbReference>
<dbReference type="Pfam" id="PF00702">
    <property type="entry name" value="Hydrolase"/>
    <property type="match status" value="1"/>
</dbReference>
<dbReference type="PROSITE" id="PS00154">
    <property type="entry name" value="ATPASE_E1_E2"/>
    <property type="match status" value="1"/>
</dbReference>
<protein>
    <recommendedName>
        <fullName evidence="3">P-type Cu(+) transporter</fullName>
        <ecNumber evidence="3">7.2.2.8</ecNumber>
    </recommendedName>
</protein>
<dbReference type="Gene3D" id="2.70.150.10">
    <property type="entry name" value="Calcium-transporting ATPase, cytoplasmic transduction domain A"/>
    <property type="match status" value="1"/>
</dbReference>
<feature type="transmembrane region" description="Helical" evidence="18">
    <location>
        <begin position="128"/>
        <end position="146"/>
    </location>
</feature>
<dbReference type="CDD" id="cd00371">
    <property type="entry name" value="HMA"/>
    <property type="match status" value="1"/>
</dbReference>
<dbReference type="InterPro" id="IPR023298">
    <property type="entry name" value="ATPase_P-typ_TM_dom_sf"/>
</dbReference>
<evidence type="ECO:0000256" key="9">
    <source>
        <dbReference type="ARBA" id="ARBA00022741"/>
    </source>
</evidence>
<dbReference type="FunFam" id="2.70.150.10:FF:000020">
    <property type="entry name" value="Copper-exporting P-type ATPase A"/>
    <property type="match status" value="1"/>
</dbReference>
<dbReference type="Proteomes" id="UP000190229">
    <property type="component" value="Unassembled WGS sequence"/>
</dbReference>
<dbReference type="GO" id="GO:0016887">
    <property type="term" value="F:ATP hydrolysis activity"/>
    <property type="evidence" value="ECO:0007669"/>
    <property type="project" value="InterPro"/>
</dbReference>
<dbReference type="EC" id="7.2.2.8" evidence="3"/>
<name>A0A1V4ERQ1_9BACL</name>
<proteinExistence type="inferred from homology"/>
<feature type="transmembrane region" description="Helical" evidence="18">
    <location>
        <begin position="689"/>
        <end position="708"/>
    </location>
</feature>
<evidence type="ECO:0000256" key="13">
    <source>
        <dbReference type="ARBA" id="ARBA00022989"/>
    </source>
</evidence>
<comment type="subcellular location">
    <subcellularLocation>
        <location evidence="1">Cell membrane</location>
        <topology evidence="1">Multi-pass membrane protein</topology>
    </subcellularLocation>
</comment>
<dbReference type="InterPro" id="IPR059000">
    <property type="entry name" value="ATPase_P-type_domA"/>
</dbReference>
<evidence type="ECO:0000259" key="19">
    <source>
        <dbReference type="PROSITE" id="PS50846"/>
    </source>
</evidence>
<dbReference type="InterPro" id="IPR023299">
    <property type="entry name" value="ATPase_P-typ_cyto_dom_N"/>
</dbReference>
<evidence type="ECO:0000256" key="3">
    <source>
        <dbReference type="ARBA" id="ARBA00012517"/>
    </source>
</evidence>
<dbReference type="EMBL" id="MWPS01000030">
    <property type="protein sequence ID" value="OPG15434.1"/>
    <property type="molecule type" value="Genomic_DNA"/>
</dbReference>
<gene>
    <name evidence="20" type="ORF">B2M26_11875</name>
</gene>
<comment type="caution">
    <text evidence="20">The sequence shown here is derived from an EMBL/GenBank/DDBJ whole genome shotgun (WGS) entry which is preliminary data.</text>
</comment>
<dbReference type="Gene3D" id="3.40.50.1000">
    <property type="entry name" value="HAD superfamily/HAD-like"/>
    <property type="match status" value="1"/>
</dbReference>
<dbReference type="AlphaFoldDB" id="A0A1V4ERQ1"/>
<comment type="catalytic activity">
    <reaction evidence="17">
        <text>Cu(+)(in) + ATP + H2O = Cu(+)(out) + ADP + phosphate + H(+)</text>
        <dbReference type="Rhea" id="RHEA:25792"/>
        <dbReference type="ChEBI" id="CHEBI:15377"/>
        <dbReference type="ChEBI" id="CHEBI:15378"/>
        <dbReference type="ChEBI" id="CHEBI:30616"/>
        <dbReference type="ChEBI" id="CHEBI:43474"/>
        <dbReference type="ChEBI" id="CHEBI:49552"/>
        <dbReference type="ChEBI" id="CHEBI:456216"/>
        <dbReference type="EC" id="7.2.2.8"/>
    </reaction>
</comment>
<dbReference type="NCBIfam" id="TIGR01494">
    <property type="entry name" value="ATPase_P-type"/>
    <property type="match status" value="1"/>
</dbReference>
<evidence type="ECO:0000256" key="1">
    <source>
        <dbReference type="ARBA" id="ARBA00004651"/>
    </source>
</evidence>
<evidence type="ECO:0000313" key="21">
    <source>
        <dbReference type="Proteomes" id="UP000190229"/>
    </source>
</evidence>
<dbReference type="GO" id="GO:0043682">
    <property type="term" value="F:P-type divalent copper transporter activity"/>
    <property type="evidence" value="ECO:0007669"/>
    <property type="project" value="TreeGrafter"/>
</dbReference>
<evidence type="ECO:0000256" key="6">
    <source>
        <dbReference type="ARBA" id="ARBA00022553"/>
    </source>
</evidence>
<keyword evidence="6" id="KW-0597">Phosphoprotein</keyword>
<evidence type="ECO:0000256" key="17">
    <source>
        <dbReference type="ARBA" id="ARBA00049289"/>
    </source>
</evidence>
<dbReference type="FunFam" id="3.30.70.100:FF:000005">
    <property type="entry name" value="Copper-exporting P-type ATPase A"/>
    <property type="match status" value="1"/>
</dbReference>
<keyword evidence="8 18" id="KW-0479">Metal-binding</keyword>
<dbReference type="PRINTS" id="PR00943">
    <property type="entry name" value="CUATPASE"/>
</dbReference>
<dbReference type="PROSITE" id="PS01047">
    <property type="entry name" value="HMA_1"/>
    <property type="match status" value="1"/>
</dbReference>
<reference evidence="20 21" key="1">
    <citation type="submission" date="2017-02" db="EMBL/GenBank/DDBJ databases">
        <title>Draft genome of Acidibacillus ferrooxidans Huett2.</title>
        <authorList>
            <person name="Schopf S."/>
        </authorList>
    </citation>
    <scope>NUCLEOTIDE SEQUENCE [LARGE SCALE GENOMIC DNA]</scope>
    <source>
        <strain evidence="20 21">Huett2</strain>
    </source>
</reference>
<dbReference type="PANTHER" id="PTHR43520">
    <property type="entry name" value="ATP7, ISOFORM B"/>
    <property type="match status" value="1"/>
</dbReference>
<dbReference type="PROSITE" id="PS50846">
    <property type="entry name" value="HMA_2"/>
    <property type="match status" value="1"/>
</dbReference>
<dbReference type="RefSeq" id="WP_079291408.1">
    <property type="nucleotide sequence ID" value="NZ_MWPS01000030.1"/>
</dbReference>
<keyword evidence="7 18" id="KW-0812">Transmembrane</keyword>
<keyword evidence="4" id="KW-0813">Transport</keyword>
<dbReference type="InterPro" id="IPR023214">
    <property type="entry name" value="HAD_sf"/>
</dbReference>
<dbReference type="GO" id="GO:0055070">
    <property type="term" value="P:copper ion homeostasis"/>
    <property type="evidence" value="ECO:0007669"/>
    <property type="project" value="TreeGrafter"/>
</dbReference>
<keyword evidence="13 18" id="KW-1133">Transmembrane helix</keyword>
<evidence type="ECO:0000313" key="20">
    <source>
        <dbReference type="EMBL" id="OPG15434.1"/>
    </source>
</evidence>
<dbReference type="GO" id="GO:0005886">
    <property type="term" value="C:plasma membrane"/>
    <property type="evidence" value="ECO:0007669"/>
    <property type="project" value="UniProtKB-SubCell"/>
</dbReference>
<dbReference type="InterPro" id="IPR008250">
    <property type="entry name" value="ATPase_P-typ_transduc_dom_A_sf"/>
</dbReference>
<keyword evidence="15" id="KW-0406">Ion transport</keyword>
<evidence type="ECO:0000256" key="12">
    <source>
        <dbReference type="ARBA" id="ARBA00022967"/>
    </source>
</evidence>
<dbReference type="InterPro" id="IPR001757">
    <property type="entry name" value="P_typ_ATPase"/>
</dbReference>
<dbReference type="SFLD" id="SFLDF00027">
    <property type="entry name" value="p-type_atpase"/>
    <property type="match status" value="1"/>
</dbReference>
<evidence type="ECO:0000256" key="7">
    <source>
        <dbReference type="ARBA" id="ARBA00022692"/>
    </source>
</evidence>
<evidence type="ECO:0000256" key="10">
    <source>
        <dbReference type="ARBA" id="ARBA00022796"/>
    </source>
</evidence>
<sequence length="738" mass="78193">MAEAVLETERVPSEQIQMNITGMTCAACAARIEKQLNKAPGVVRVNVNLASEKAVVEYATGTLTPDAIIRVIEKTGYGAEPVTEALGEEREDQRIAYRNLRVAFWAGVVLTLPLVVQMISGFIPHASFMLPVWLQIALATPVQFVVGWRFYKGAYHALRGGAPNMDVLVSLGTSAAYLFSLAVVIWRIPSGLYFDSAALITTLILMGKLLEHKAKAQTSRAVRALVKLQAKTARVIRDGQEMDIPTEQVVTGDELLVRPGESLPVDGIILSGRTSIDESMLTGESMPVAKEAGSAVFGATLNKEGAFHMRATKVGRDTALAQIIRMVDEAQGSKAPIQQLADKVSGIFVPIVLVVSLVTFIGWYFAAGFTHALINAVAVLVIACPCSLGLATPTAIMVGTGKGAENGILIKGGEALEQAHRLTAVILDKTGTITSGRPEVTDVAALSDRVWERDLLALAASVERESEHPLGAAIVSHAQAQGLILPTAKDTTAIPGYGVRATVEGMLVLIGNRAFMEREGVVLEDGADRQAIGFEEMGKTAMWVARDRELLGIIAVADGVRETSRQAIAEMTSLGLSVYMLTGDNHKTALAIAQSVGIAAERVFAEVLPQQKAEMVKKLQGEGNVVGMVGDGINDAPALASAEIGFAIGSGTDVAIETADIALLRGDLLSVVTAIRLSNATIKKIRQNLFWAFGYNSLGVPLAALGFISPVIAGAAMALSSVSVVSNSLLLRRFRSTV</sequence>
<feature type="transmembrane region" description="Helical" evidence="18">
    <location>
        <begin position="344"/>
        <end position="366"/>
    </location>
</feature>
<evidence type="ECO:0000256" key="11">
    <source>
        <dbReference type="ARBA" id="ARBA00022840"/>
    </source>
</evidence>
<dbReference type="SUPFAM" id="SSF55008">
    <property type="entry name" value="HMA, heavy metal-associated domain"/>
    <property type="match status" value="1"/>
</dbReference>
<keyword evidence="11 18" id="KW-0067">ATP-binding</keyword>
<dbReference type="GO" id="GO:0005524">
    <property type="term" value="F:ATP binding"/>
    <property type="evidence" value="ECO:0007669"/>
    <property type="project" value="UniProtKB-UniRule"/>
</dbReference>
<keyword evidence="14" id="KW-0186">Copper</keyword>
<evidence type="ECO:0000256" key="5">
    <source>
        <dbReference type="ARBA" id="ARBA00022475"/>
    </source>
</evidence>
<dbReference type="NCBIfam" id="TIGR01511">
    <property type="entry name" value="ATPase-IB1_Cu"/>
    <property type="match status" value="1"/>
</dbReference>
<evidence type="ECO:0000256" key="8">
    <source>
        <dbReference type="ARBA" id="ARBA00022723"/>
    </source>
</evidence>
<dbReference type="PRINTS" id="PR00119">
    <property type="entry name" value="CATATPASE"/>
</dbReference>
<keyword evidence="16 18" id="KW-0472">Membrane</keyword>
<evidence type="ECO:0000256" key="2">
    <source>
        <dbReference type="ARBA" id="ARBA00006024"/>
    </source>
</evidence>
<comment type="similarity">
    <text evidence="2 18">Belongs to the cation transport ATPase (P-type) (TC 3.A.3) family. Type IB subfamily.</text>
</comment>
<dbReference type="SUPFAM" id="SSF81653">
    <property type="entry name" value="Calcium ATPase, transduction domain A"/>
    <property type="match status" value="1"/>
</dbReference>
<dbReference type="Pfam" id="PF00122">
    <property type="entry name" value="E1-E2_ATPase"/>
    <property type="match status" value="1"/>
</dbReference>
<keyword evidence="5 18" id="KW-1003">Cell membrane</keyword>
<feature type="transmembrane region" description="Helical" evidence="18">
    <location>
        <begin position="372"/>
        <end position="392"/>
    </location>
</feature>
<dbReference type="SUPFAM" id="SSF81665">
    <property type="entry name" value="Calcium ATPase, transmembrane domain M"/>
    <property type="match status" value="1"/>
</dbReference>
<keyword evidence="21" id="KW-1185">Reference proteome</keyword>